<evidence type="ECO:0000313" key="2">
    <source>
        <dbReference type="Proteomes" id="UP000657918"/>
    </source>
</evidence>
<reference evidence="1 2" key="1">
    <citation type="submission" date="2020-10" db="EMBL/GenBank/DDBJ databases">
        <title>Plant Genome Project.</title>
        <authorList>
            <person name="Zhang R.-G."/>
        </authorList>
    </citation>
    <scope>NUCLEOTIDE SEQUENCE [LARGE SCALE GENOMIC DNA]</scope>
    <source>
        <strain evidence="1">FAFU-HL-1</strain>
        <tissue evidence="1">Leaf</tissue>
    </source>
</reference>
<dbReference type="AlphaFoldDB" id="A0A835MGQ2"/>
<dbReference type="Proteomes" id="UP000657918">
    <property type="component" value="Chromosome 16"/>
</dbReference>
<evidence type="ECO:0000313" key="1">
    <source>
        <dbReference type="EMBL" id="KAF9665827.1"/>
    </source>
</evidence>
<comment type="caution">
    <text evidence="1">The sequence shown here is derived from an EMBL/GenBank/DDBJ whole genome shotgun (WGS) entry which is preliminary data.</text>
</comment>
<proteinExistence type="predicted"/>
<name>A0A835MGQ2_9ROSI</name>
<protein>
    <submittedName>
        <fullName evidence="1">Uncharacterized protein</fullName>
    </submittedName>
</protein>
<gene>
    <name evidence="1" type="ORF">SADUNF_Sadunf16G0164400</name>
</gene>
<accession>A0A835MGQ2</accession>
<dbReference type="EMBL" id="JADGMS010000016">
    <property type="protein sequence ID" value="KAF9665827.1"/>
    <property type="molecule type" value="Genomic_DNA"/>
</dbReference>
<sequence>MVTKHGNRFGKACRLNTMSWSLLILGSKSASDGATLRGSGMLSVVELWEFYSACFLEVSSHESNNFVIGIQWELIMEEKACQDKTVIHQQIISTVMDDDSKLRSNKISSALGGEEEKVQNEP</sequence>
<keyword evidence="2" id="KW-1185">Reference proteome</keyword>
<organism evidence="1 2">
    <name type="scientific">Salix dunnii</name>
    <dbReference type="NCBI Taxonomy" id="1413687"/>
    <lineage>
        <taxon>Eukaryota</taxon>
        <taxon>Viridiplantae</taxon>
        <taxon>Streptophyta</taxon>
        <taxon>Embryophyta</taxon>
        <taxon>Tracheophyta</taxon>
        <taxon>Spermatophyta</taxon>
        <taxon>Magnoliopsida</taxon>
        <taxon>eudicotyledons</taxon>
        <taxon>Gunneridae</taxon>
        <taxon>Pentapetalae</taxon>
        <taxon>rosids</taxon>
        <taxon>fabids</taxon>
        <taxon>Malpighiales</taxon>
        <taxon>Salicaceae</taxon>
        <taxon>Saliceae</taxon>
        <taxon>Salix</taxon>
    </lineage>
</organism>